<evidence type="ECO:0000256" key="6">
    <source>
        <dbReference type="ARBA" id="ARBA00022989"/>
    </source>
</evidence>
<evidence type="ECO:0000256" key="7">
    <source>
        <dbReference type="ARBA" id="ARBA00023136"/>
    </source>
</evidence>
<evidence type="ECO:0000256" key="8">
    <source>
        <dbReference type="SAM" id="Phobius"/>
    </source>
</evidence>
<comment type="subcellular location">
    <subcellularLocation>
        <location evidence="1">Cell membrane</location>
        <topology evidence="1">Multi-pass membrane protein</topology>
    </subcellularLocation>
</comment>
<accession>A0ABV9GWW2</accession>
<organism evidence="9 10">
    <name type="scientific">Comamonas nitrativorans</name>
    <dbReference type="NCBI Taxonomy" id="108437"/>
    <lineage>
        <taxon>Bacteria</taxon>
        <taxon>Pseudomonadati</taxon>
        <taxon>Pseudomonadota</taxon>
        <taxon>Betaproteobacteria</taxon>
        <taxon>Burkholderiales</taxon>
        <taxon>Comamonadaceae</taxon>
        <taxon>Comamonas</taxon>
    </lineage>
</organism>
<dbReference type="PANTHER" id="PTHR34979">
    <property type="entry name" value="INNER MEMBRANE PROTEIN YGAZ"/>
    <property type="match status" value="1"/>
</dbReference>
<feature type="transmembrane region" description="Helical" evidence="8">
    <location>
        <begin position="177"/>
        <end position="210"/>
    </location>
</feature>
<name>A0ABV9GWW2_9BURK</name>
<reference evidence="10" key="1">
    <citation type="journal article" date="2019" name="Int. J. Syst. Evol. Microbiol.">
        <title>The Global Catalogue of Microorganisms (GCM) 10K type strain sequencing project: providing services to taxonomists for standard genome sequencing and annotation.</title>
        <authorList>
            <consortium name="The Broad Institute Genomics Platform"/>
            <consortium name="The Broad Institute Genome Sequencing Center for Infectious Disease"/>
            <person name="Wu L."/>
            <person name="Ma J."/>
        </authorList>
    </citation>
    <scope>NUCLEOTIDE SEQUENCE [LARGE SCALE GENOMIC DNA]</scope>
    <source>
        <strain evidence="10">JCM 11650</strain>
    </source>
</reference>
<keyword evidence="3" id="KW-0813">Transport</keyword>
<evidence type="ECO:0000256" key="1">
    <source>
        <dbReference type="ARBA" id="ARBA00004651"/>
    </source>
</evidence>
<feature type="transmembrane region" description="Helical" evidence="8">
    <location>
        <begin position="24"/>
        <end position="43"/>
    </location>
</feature>
<keyword evidence="5 8" id="KW-0812">Transmembrane</keyword>
<gene>
    <name evidence="9" type="ORF">ACFO3A_05035</name>
</gene>
<dbReference type="EMBL" id="JBHSEW010000003">
    <property type="protein sequence ID" value="MFC4621573.1"/>
    <property type="molecule type" value="Genomic_DNA"/>
</dbReference>
<dbReference type="Pfam" id="PF03591">
    <property type="entry name" value="AzlC"/>
    <property type="match status" value="1"/>
</dbReference>
<dbReference type="InterPro" id="IPR011606">
    <property type="entry name" value="Brnchd-chn_aa_trnsp_permease"/>
</dbReference>
<dbReference type="RefSeq" id="WP_377724543.1">
    <property type="nucleotide sequence ID" value="NZ_JBHSEW010000003.1"/>
</dbReference>
<keyword evidence="4" id="KW-1003">Cell membrane</keyword>
<evidence type="ECO:0000313" key="9">
    <source>
        <dbReference type="EMBL" id="MFC4621573.1"/>
    </source>
</evidence>
<evidence type="ECO:0000256" key="3">
    <source>
        <dbReference type="ARBA" id="ARBA00022448"/>
    </source>
</evidence>
<keyword evidence="6 8" id="KW-1133">Transmembrane helix</keyword>
<evidence type="ECO:0000256" key="2">
    <source>
        <dbReference type="ARBA" id="ARBA00010735"/>
    </source>
</evidence>
<proteinExistence type="inferred from homology"/>
<feature type="transmembrane region" description="Helical" evidence="8">
    <location>
        <begin position="142"/>
        <end position="165"/>
    </location>
</feature>
<keyword evidence="7 8" id="KW-0472">Membrane</keyword>
<feature type="transmembrane region" description="Helical" evidence="8">
    <location>
        <begin position="79"/>
        <end position="99"/>
    </location>
</feature>
<comment type="similarity">
    <text evidence="2">Belongs to the AzlC family.</text>
</comment>
<protein>
    <submittedName>
        <fullName evidence="9">AzlC family ABC transporter permease</fullName>
    </submittedName>
</protein>
<evidence type="ECO:0000256" key="4">
    <source>
        <dbReference type="ARBA" id="ARBA00022475"/>
    </source>
</evidence>
<keyword evidence="10" id="KW-1185">Reference proteome</keyword>
<dbReference type="Proteomes" id="UP001595967">
    <property type="component" value="Unassembled WGS sequence"/>
</dbReference>
<dbReference type="PANTHER" id="PTHR34979:SF1">
    <property type="entry name" value="INNER MEMBRANE PROTEIN YGAZ"/>
    <property type="match status" value="1"/>
</dbReference>
<sequence>MTVLVQRARALAHDPAFAAGVRDMLATVPGLGAWGLVTGVAMVKAGLPLPLALFMSLTVYAGTAQLSVLPLMAAGAPLWMVWFTALCVNLRFVVLSTLWRSYFDHLSLRHRLALGYLSGDILFVLFTQRYPAAGKQAEQLPYFWGGAVTGWLGWQIPSIAGIFLANVIPLEWGLGFAGVLAILGVLYAMLKGVATWVAAAVSAAAAVAAFGLPLRLNTLVAIATAVVAGLVMEAVQKKGLRHGR</sequence>
<evidence type="ECO:0000313" key="10">
    <source>
        <dbReference type="Proteomes" id="UP001595967"/>
    </source>
</evidence>
<feature type="transmembrane region" description="Helical" evidence="8">
    <location>
        <begin position="216"/>
        <end position="235"/>
    </location>
</feature>
<evidence type="ECO:0000256" key="5">
    <source>
        <dbReference type="ARBA" id="ARBA00022692"/>
    </source>
</evidence>
<comment type="caution">
    <text evidence="9">The sequence shown here is derived from an EMBL/GenBank/DDBJ whole genome shotgun (WGS) entry which is preliminary data.</text>
</comment>